<feature type="domain" description="YknX-like C-terminal permuted SH3-like" evidence="5">
    <location>
        <begin position="323"/>
        <end position="386"/>
    </location>
</feature>
<dbReference type="Gene3D" id="2.40.420.20">
    <property type="match status" value="1"/>
</dbReference>
<feature type="domain" description="CzcB-like barrel-sandwich hybrid" evidence="4">
    <location>
        <begin position="61"/>
        <end position="241"/>
    </location>
</feature>
<name>A0A2J6WLA1_9BACT</name>
<dbReference type="GO" id="GO:1990281">
    <property type="term" value="C:efflux pump complex"/>
    <property type="evidence" value="ECO:0007669"/>
    <property type="project" value="TreeGrafter"/>
</dbReference>
<feature type="domain" description="CusB-like beta-barrel" evidence="3">
    <location>
        <begin position="252"/>
        <end position="301"/>
    </location>
</feature>
<gene>
    <name evidence="6" type="ORF">C0187_04435</name>
</gene>
<keyword evidence="2" id="KW-0175">Coiled coil</keyword>
<dbReference type="Pfam" id="PF25989">
    <property type="entry name" value="YknX_C"/>
    <property type="match status" value="1"/>
</dbReference>
<proteinExistence type="inferred from homology"/>
<feature type="coiled-coil region" evidence="2">
    <location>
        <begin position="121"/>
        <end position="148"/>
    </location>
</feature>
<dbReference type="Pfam" id="PF25973">
    <property type="entry name" value="BSH_CzcB"/>
    <property type="match status" value="1"/>
</dbReference>
<dbReference type="Pfam" id="PF25954">
    <property type="entry name" value="Beta-barrel_RND_2"/>
    <property type="match status" value="1"/>
</dbReference>
<accession>A0A2J6WLA1</accession>
<evidence type="ECO:0000259" key="3">
    <source>
        <dbReference type="Pfam" id="PF25954"/>
    </source>
</evidence>
<dbReference type="NCBIfam" id="TIGR01730">
    <property type="entry name" value="RND_mfp"/>
    <property type="match status" value="1"/>
</dbReference>
<organism evidence="6 7">
    <name type="scientific">Calditerrivibrio nitroreducens</name>
    <dbReference type="NCBI Taxonomy" id="477976"/>
    <lineage>
        <taxon>Bacteria</taxon>
        <taxon>Pseudomonadati</taxon>
        <taxon>Deferribacterota</taxon>
        <taxon>Deferribacteres</taxon>
        <taxon>Deferribacterales</taxon>
        <taxon>Calditerrivibrionaceae</taxon>
    </lineage>
</organism>
<dbReference type="PANTHER" id="PTHR30469:SF15">
    <property type="entry name" value="HLYD FAMILY OF SECRETION PROTEINS"/>
    <property type="match status" value="1"/>
</dbReference>
<comment type="similarity">
    <text evidence="1">Belongs to the membrane fusion protein (MFP) (TC 8.A.1) family.</text>
</comment>
<dbReference type="GO" id="GO:0015562">
    <property type="term" value="F:efflux transmembrane transporter activity"/>
    <property type="evidence" value="ECO:0007669"/>
    <property type="project" value="TreeGrafter"/>
</dbReference>
<evidence type="ECO:0000259" key="5">
    <source>
        <dbReference type="Pfam" id="PF25989"/>
    </source>
</evidence>
<sequence length="390" mass="42699">MFRYITFLMLLFVISCGSSNKDDISKKEQVSSHKVSLAEVSKVQVPVLREFSGTVSSEDMVSLSPKVIGYITRINYTEGASFKKGAVLVEISSPEIYEKLKFADAAVAEADNAISQGELGLKVAQNQLRQAQAQYELAEKTYKRYKSLLASESISKQEFDQVESQYKVALEGKNAAERAVKLAEERINQAKTKKNQAIAGKNEASTYVGYTRIVAPFDGVLLEKLIDVGNMVAPGQPILKIGSNKNVIYTYLSESMFHKVKVGDQLEVKVDSLGKEFKSKVLEIAPNIDPATRNFKVKLSADKSLPVGAYVNVYVNDGIKDAIYVPKTAVVKRGQVEVVFININGKADMRIVKTGIEKDGKVEIISGLSGGEKIVVNNLDNIKAGDILEG</sequence>
<evidence type="ECO:0000259" key="4">
    <source>
        <dbReference type="Pfam" id="PF25973"/>
    </source>
</evidence>
<dbReference type="InterPro" id="IPR058647">
    <property type="entry name" value="BSH_CzcB-like"/>
</dbReference>
<dbReference type="InterPro" id="IPR006143">
    <property type="entry name" value="RND_pump_MFP"/>
</dbReference>
<dbReference type="Proteomes" id="UP000242881">
    <property type="component" value="Unassembled WGS sequence"/>
</dbReference>
<dbReference type="PROSITE" id="PS51257">
    <property type="entry name" value="PROKAR_LIPOPROTEIN"/>
    <property type="match status" value="1"/>
</dbReference>
<protein>
    <submittedName>
        <fullName evidence="6">Efflux RND transporter periplasmic adaptor subunit</fullName>
    </submittedName>
</protein>
<dbReference type="SUPFAM" id="SSF111369">
    <property type="entry name" value="HlyD-like secretion proteins"/>
    <property type="match status" value="2"/>
</dbReference>
<reference evidence="6 7" key="1">
    <citation type="submission" date="2018-01" db="EMBL/GenBank/DDBJ databases">
        <title>Metagenomic assembled genomes from two thermal pools in the Uzon Caldera, Kamchatka, Russia.</title>
        <authorList>
            <person name="Wilkins L."/>
            <person name="Ettinger C."/>
        </authorList>
    </citation>
    <scope>NUCLEOTIDE SEQUENCE [LARGE SCALE GENOMIC DNA]</scope>
    <source>
        <strain evidence="6">ZAV-05</strain>
    </source>
</reference>
<dbReference type="EMBL" id="PNIN01000045">
    <property type="protein sequence ID" value="PMP71177.1"/>
    <property type="molecule type" value="Genomic_DNA"/>
</dbReference>
<evidence type="ECO:0000313" key="6">
    <source>
        <dbReference type="EMBL" id="PMP71177.1"/>
    </source>
</evidence>
<evidence type="ECO:0000256" key="2">
    <source>
        <dbReference type="SAM" id="Coils"/>
    </source>
</evidence>
<evidence type="ECO:0000313" key="7">
    <source>
        <dbReference type="Proteomes" id="UP000242881"/>
    </source>
</evidence>
<dbReference type="InterPro" id="IPR058637">
    <property type="entry name" value="YknX-like_C"/>
</dbReference>
<dbReference type="PANTHER" id="PTHR30469">
    <property type="entry name" value="MULTIDRUG RESISTANCE PROTEIN MDTA"/>
    <property type="match status" value="1"/>
</dbReference>
<dbReference type="Gene3D" id="2.40.30.170">
    <property type="match status" value="1"/>
</dbReference>
<dbReference type="InterPro" id="IPR058792">
    <property type="entry name" value="Beta-barrel_RND_2"/>
</dbReference>
<comment type="caution">
    <text evidence="6">The sequence shown here is derived from an EMBL/GenBank/DDBJ whole genome shotgun (WGS) entry which is preliminary data.</text>
</comment>
<evidence type="ECO:0000256" key="1">
    <source>
        <dbReference type="ARBA" id="ARBA00009477"/>
    </source>
</evidence>
<dbReference type="AlphaFoldDB" id="A0A2J6WLA1"/>
<dbReference type="Gene3D" id="1.10.287.470">
    <property type="entry name" value="Helix hairpin bin"/>
    <property type="match status" value="1"/>
</dbReference>
<dbReference type="Gene3D" id="2.40.50.100">
    <property type="match status" value="1"/>
</dbReference>